<reference evidence="1" key="1">
    <citation type="journal article" date="2021" name="Proc. Natl. Acad. Sci. U.S.A.">
        <title>A Catalog of Tens of Thousands of Viruses from Human Metagenomes Reveals Hidden Associations with Chronic Diseases.</title>
        <authorList>
            <person name="Tisza M.J."/>
            <person name="Buck C.B."/>
        </authorList>
    </citation>
    <scope>NUCLEOTIDE SEQUENCE</scope>
    <source>
        <strain evidence="1">CtiJY10</strain>
    </source>
</reference>
<protein>
    <submittedName>
        <fullName evidence="1">Scavenger receptor cysteine-rich domain</fullName>
    </submittedName>
</protein>
<sequence>MKPIAFDKRVCVCGGTKFHMMPKTFLNGQTAVGLYCSECGQWQKWMNKKDRSRFEALQYKEEK</sequence>
<dbReference type="EMBL" id="BK015060">
    <property type="protein sequence ID" value="DAD89421.1"/>
    <property type="molecule type" value="Genomic_DNA"/>
</dbReference>
<proteinExistence type="predicted"/>
<organism evidence="1">
    <name type="scientific">Podoviridae sp. ctiJY10</name>
    <dbReference type="NCBI Taxonomy" id="2826572"/>
    <lineage>
        <taxon>Viruses</taxon>
        <taxon>Duplodnaviria</taxon>
        <taxon>Heunggongvirae</taxon>
        <taxon>Uroviricota</taxon>
        <taxon>Caudoviricetes</taxon>
    </lineage>
</organism>
<keyword evidence="1" id="KW-0675">Receptor</keyword>
<accession>A0A8S5N425</accession>
<evidence type="ECO:0000313" key="1">
    <source>
        <dbReference type="EMBL" id="DAD89421.1"/>
    </source>
</evidence>
<name>A0A8S5N425_9CAUD</name>